<sequence>MFCPRFLSWRGGVHEAVCLVKDIIHCTTGRHLAFVCISCVSPFRHHTLAMDEWLASVATLSQADQDAHCTGAVLQKSTNKRCYRTHPTGVVLGECNRRFLRARPRRRVTVAGPVYCQSVRHQRGTACLSSLGCAIRRRVTCELLVVLFSL</sequence>
<accession>A0ACC3CG79</accession>
<dbReference type="Proteomes" id="UP000798662">
    <property type="component" value="Chromosome 3"/>
</dbReference>
<evidence type="ECO:0000313" key="1">
    <source>
        <dbReference type="EMBL" id="KAK1868925.1"/>
    </source>
</evidence>
<organism evidence="1 2">
    <name type="scientific">Pyropia yezoensis</name>
    <name type="common">Susabi-nori</name>
    <name type="synonym">Porphyra yezoensis</name>
    <dbReference type="NCBI Taxonomy" id="2788"/>
    <lineage>
        <taxon>Eukaryota</taxon>
        <taxon>Rhodophyta</taxon>
        <taxon>Bangiophyceae</taxon>
        <taxon>Bangiales</taxon>
        <taxon>Bangiaceae</taxon>
        <taxon>Pyropia</taxon>
    </lineage>
</organism>
<dbReference type="EMBL" id="CM020620">
    <property type="protein sequence ID" value="KAK1868925.1"/>
    <property type="molecule type" value="Genomic_DNA"/>
</dbReference>
<name>A0ACC3CG79_PYRYE</name>
<comment type="caution">
    <text evidence="1">The sequence shown here is derived from an EMBL/GenBank/DDBJ whole genome shotgun (WGS) entry which is preliminary data.</text>
</comment>
<gene>
    <name evidence="1" type="ORF">I4F81_011407</name>
</gene>
<reference evidence="1" key="1">
    <citation type="submission" date="2019-11" db="EMBL/GenBank/DDBJ databases">
        <title>Nori genome reveals adaptations in red seaweeds to the harsh intertidal environment.</title>
        <authorList>
            <person name="Wang D."/>
            <person name="Mao Y."/>
        </authorList>
    </citation>
    <scope>NUCLEOTIDE SEQUENCE</scope>
    <source>
        <tissue evidence="1">Gametophyte</tissue>
    </source>
</reference>
<protein>
    <submittedName>
        <fullName evidence="1">Uncharacterized protein</fullName>
    </submittedName>
</protein>
<proteinExistence type="predicted"/>
<evidence type="ECO:0000313" key="2">
    <source>
        <dbReference type="Proteomes" id="UP000798662"/>
    </source>
</evidence>
<keyword evidence="2" id="KW-1185">Reference proteome</keyword>